<dbReference type="EMBL" id="HACA01015277">
    <property type="protein sequence ID" value="CDW32638.1"/>
    <property type="molecule type" value="Transcribed_RNA"/>
</dbReference>
<accession>A0A0K2U350</accession>
<organism evidence="1">
    <name type="scientific">Lepeophtheirus salmonis</name>
    <name type="common">Salmon louse</name>
    <name type="synonym">Caligus salmonis</name>
    <dbReference type="NCBI Taxonomy" id="72036"/>
    <lineage>
        <taxon>Eukaryota</taxon>
        <taxon>Metazoa</taxon>
        <taxon>Ecdysozoa</taxon>
        <taxon>Arthropoda</taxon>
        <taxon>Crustacea</taxon>
        <taxon>Multicrustacea</taxon>
        <taxon>Hexanauplia</taxon>
        <taxon>Copepoda</taxon>
        <taxon>Siphonostomatoida</taxon>
        <taxon>Caligidae</taxon>
        <taxon>Lepeophtheirus</taxon>
    </lineage>
</organism>
<evidence type="ECO:0000313" key="1">
    <source>
        <dbReference type="EMBL" id="CDW32638.1"/>
    </source>
</evidence>
<protein>
    <submittedName>
        <fullName evidence="1">Uncharacterized protein</fullName>
    </submittedName>
</protein>
<name>A0A0K2U350_LEPSM</name>
<sequence>MDLFLLSVSFFVDFVEDDFIFLLFAFLPDTPPKIDIRTPRQTIPTIGKVP</sequence>
<reference evidence="1" key="1">
    <citation type="submission" date="2014-05" db="EMBL/GenBank/DDBJ databases">
        <authorList>
            <person name="Chronopoulou M."/>
        </authorList>
    </citation>
    <scope>NUCLEOTIDE SEQUENCE</scope>
    <source>
        <tissue evidence="1">Whole organism</tissue>
    </source>
</reference>
<dbReference type="AlphaFoldDB" id="A0A0K2U350"/>
<proteinExistence type="predicted"/>